<keyword evidence="3" id="KW-1185">Reference proteome</keyword>
<dbReference type="AlphaFoldDB" id="A0A1D2NKG9"/>
<reference evidence="2 3" key="1">
    <citation type="journal article" date="2016" name="Genome Biol. Evol.">
        <title>Gene Family Evolution Reflects Adaptation to Soil Environmental Stressors in the Genome of the Collembolan Orchesella cincta.</title>
        <authorList>
            <person name="Faddeeva-Vakhrusheva A."/>
            <person name="Derks M.F."/>
            <person name="Anvar S.Y."/>
            <person name="Agamennone V."/>
            <person name="Suring W."/>
            <person name="Smit S."/>
            <person name="van Straalen N.M."/>
            <person name="Roelofs D."/>
        </authorList>
    </citation>
    <scope>NUCLEOTIDE SEQUENCE [LARGE SCALE GENOMIC DNA]</scope>
    <source>
        <tissue evidence="2">Mixed pool</tissue>
    </source>
</reference>
<dbReference type="Proteomes" id="UP000094527">
    <property type="component" value="Unassembled WGS sequence"/>
</dbReference>
<dbReference type="EMBL" id="LJIJ01000017">
    <property type="protein sequence ID" value="ODN05729.1"/>
    <property type="molecule type" value="Genomic_DNA"/>
</dbReference>
<evidence type="ECO:0000313" key="3">
    <source>
        <dbReference type="Proteomes" id="UP000094527"/>
    </source>
</evidence>
<organism evidence="2 3">
    <name type="scientific">Orchesella cincta</name>
    <name type="common">Springtail</name>
    <name type="synonym">Podura cincta</name>
    <dbReference type="NCBI Taxonomy" id="48709"/>
    <lineage>
        <taxon>Eukaryota</taxon>
        <taxon>Metazoa</taxon>
        <taxon>Ecdysozoa</taxon>
        <taxon>Arthropoda</taxon>
        <taxon>Hexapoda</taxon>
        <taxon>Collembola</taxon>
        <taxon>Entomobryomorpha</taxon>
        <taxon>Entomobryoidea</taxon>
        <taxon>Orchesellidae</taxon>
        <taxon>Orchesellinae</taxon>
        <taxon>Orchesella</taxon>
    </lineage>
</organism>
<feature type="region of interest" description="Disordered" evidence="1">
    <location>
        <begin position="26"/>
        <end position="46"/>
    </location>
</feature>
<name>A0A1D2NKG9_ORCCI</name>
<gene>
    <name evidence="2" type="ORF">Ocin01_00928</name>
</gene>
<protein>
    <submittedName>
        <fullName evidence="2">Yae1 domain-containing protein 1</fullName>
    </submittedName>
</protein>
<accession>A0A1D2NKG9</accession>
<comment type="caution">
    <text evidence="2">The sequence shown here is derived from an EMBL/GenBank/DDBJ whole genome shotgun (WGS) entry which is preliminary data.</text>
</comment>
<proteinExistence type="predicted"/>
<evidence type="ECO:0000256" key="1">
    <source>
        <dbReference type="SAM" id="MobiDB-lite"/>
    </source>
</evidence>
<evidence type="ECO:0000313" key="2">
    <source>
        <dbReference type="EMBL" id="ODN05729.1"/>
    </source>
</evidence>
<sequence>MIQCNMESGDEDDAFTMGEREWQKMNRDLSKQGYRDGKTEGREKGMQESFGKAITLALNHSLQLGQLHGFLEWKFSHTEGKGQKDRIKLLMTRMGSHLEDLEDWSAESKSGDLKTEMEEKLKELANEYLQLYPKESAEVSSILGQNLERP</sequence>
<dbReference type="OrthoDB" id="20086at2759"/>